<keyword evidence="3" id="KW-0175">Coiled coil</keyword>
<evidence type="ECO:0000259" key="4">
    <source>
        <dbReference type="PROSITE" id="PS51736"/>
    </source>
</evidence>
<keyword evidence="1" id="KW-0238">DNA-binding</keyword>
<evidence type="ECO:0000256" key="1">
    <source>
        <dbReference type="ARBA" id="ARBA00023125"/>
    </source>
</evidence>
<evidence type="ECO:0000256" key="3">
    <source>
        <dbReference type="SAM" id="Coils"/>
    </source>
</evidence>
<dbReference type="PROSITE" id="PS51736">
    <property type="entry name" value="RECOMBINASES_3"/>
    <property type="match status" value="1"/>
</dbReference>
<dbReference type="Gene3D" id="3.40.50.1390">
    <property type="entry name" value="Resolvase, N-terminal catalytic domain"/>
    <property type="match status" value="1"/>
</dbReference>
<name>A0ABU4N610_9ACTN</name>
<sequence length="475" mass="52306">MADSLASAINVATGQSGSVAVYIRLSRETAESASIETQRAAARQWLMQNGYAHLPVVEYVDAGVSGAKPLEDREHMRRLMRDRPSVIIAWKLDRYARSVSEFLRLVAWGESHNVRVATTDNTINTATPTGRMVAVVLAALAEWERSLITGRILDGQETRRQQGRWVSGKAPHGFEIERRDGAAYLRTGADHPKVRAGVDDLLGTGTVASSSRIVGIGERQWRRMLTNGILRGHFSTKGKLILSEDGITPVRFVDPTINAAEALRIRERLNALAVGTERAPRQATPLVTNGMGVCYKAGHNLNGGKRRDNVPRYRCKVGCATITASHLDDRIEAEFLRRWGGFAEYVVRLEGGNDLSDQMIEAREQAERLTARMASAGPLMLASLEKHAAELEAAYAALRAAHDPEVREVLEPTGRTLGEAWEAADKAGRTKLLSDVGLHVVLHPRDRADRLEIHWASGGDDQELVDHLWDMESAK</sequence>
<reference evidence="5 6" key="1">
    <citation type="journal article" date="2023" name="Microb. Genom.">
        <title>Mesoterricola silvestris gen. nov., sp. nov., Mesoterricola sediminis sp. nov., Geothrix oryzae sp. nov., Geothrix edaphica sp. nov., Geothrix rubra sp. nov., and Geothrix limicola sp. nov., six novel members of Acidobacteriota isolated from soils.</title>
        <authorList>
            <person name="Weisberg A.J."/>
            <person name="Pearce E."/>
            <person name="Kramer C.G."/>
            <person name="Chang J.H."/>
            <person name="Clarke C.R."/>
        </authorList>
    </citation>
    <scope>NUCLEOTIDE SEQUENCE [LARGE SCALE GENOMIC DNA]</scope>
    <source>
        <strain evidence="5 6">ID09-01A</strain>
    </source>
</reference>
<evidence type="ECO:0000313" key="5">
    <source>
        <dbReference type="EMBL" id="MDX3698470.1"/>
    </source>
</evidence>
<evidence type="ECO:0000256" key="2">
    <source>
        <dbReference type="ARBA" id="ARBA00023172"/>
    </source>
</evidence>
<protein>
    <submittedName>
        <fullName evidence="5">Recombinase family protein</fullName>
    </submittedName>
</protein>
<dbReference type="CDD" id="cd00338">
    <property type="entry name" value="Ser_Recombinase"/>
    <property type="match status" value="1"/>
</dbReference>
<proteinExistence type="predicted"/>
<feature type="coiled-coil region" evidence="3">
    <location>
        <begin position="352"/>
        <end position="401"/>
    </location>
</feature>
<dbReference type="SMART" id="SM00857">
    <property type="entry name" value="Resolvase"/>
    <property type="match status" value="1"/>
</dbReference>
<keyword evidence="6" id="KW-1185">Reference proteome</keyword>
<dbReference type="Proteomes" id="UP001271274">
    <property type="component" value="Unassembled WGS sequence"/>
</dbReference>
<organism evidence="5 6">
    <name type="scientific">Streptomyces europaeiscabiei</name>
    <dbReference type="NCBI Taxonomy" id="146819"/>
    <lineage>
        <taxon>Bacteria</taxon>
        <taxon>Bacillati</taxon>
        <taxon>Actinomycetota</taxon>
        <taxon>Actinomycetes</taxon>
        <taxon>Kitasatosporales</taxon>
        <taxon>Streptomycetaceae</taxon>
        <taxon>Streptomyces</taxon>
    </lineage>
</organism>
<dbReference type="PANTHER" id="PTHR30461">
    <property type="entry name" value="DNA-INVERTASE FROM LAMBDOID PROPHAGE"/>
    <property type="match status" value="1"/>
</dbReference>
<accession>A0ABU4N610</accession>
<feature type="domain" description="Resolvase/invertase-type recombinase catalytic" evidence="4">
    <location>
        <begin position="18"/>
        <end position="163"/>
    </location>
</feature>
<dbReference type="InterPro" id="IPR050639">
    <property type="entry name" value="SSR_resolvase"/>
</dbReference>
<evidence type="ECO:0000313" key="6">
    <source>
        <dbReference type="Proteomes" id="UP001271274"/>
    </source>
</evidence>
<dbReference type="SUPFAM" id="SSF53041">
    <property type="entry name" value="Resolvase-like"/>
    <property type="match status" value="1"/>
</dbReference>
<comment type="caution">
    <text evidence="5">The sequence shown here is derived from an EMBL/GenBank/DDBJ whole genome shotgun (WGS) entry which is preliminary data.</text>
</comment>
<dbReference type="Pfam" id="PF00239">
    <property type="entry name" value="Resolvase"/>
    <property type="match status" value="1"/>
</dbReference>
<keyword evidence="2" id="KW-0233">DNA recombination</keyword>
<dbReference type="InterPro" id="IPR006119">
    <property type="entry name" value="Resolv_N"/>
</dbReference>
<dbReference type="RefSeq" id="WP_319061435.1">
    <property type="nucleotide sequence ID" value="NZ_JARAYT010000001.1"/>
</dbReference>
<gene>
    <name evidence="5" type="ORF">PV662_01615</name>
</gene>
<dbReference type="EMBL" id="JARAYU010000001">
    <property type="protein sequence ID" value="MDX3698470.1"/>
    <property type="molecule type" value="Genomic_DNA"/>
</dbReference>
<dbReference type="InterPro" id="IPR036162">
    <property type="entry name" value="Resolvase-like_N_sf"/>
</dbReference>
<dbReference type="PANTHER" id="PTHR30461:SF2">
    <property type="entry name" value="SERINE RECOMBINASE PINE-RELATED"/>
    <property type="match status" value="1"/>
</dbReference>